<dbReference type="RefSeq" id="WP_183412998.1">
    <property type="nucleotide sequence ID" value="NZ_JACHYB010000001.1"/>
</dbReference>
<accession>A0A7W5DR58</accession>
<dbReference type="InterPro" id="IPR033248">
    <property type="entry name" value="Transketolase_C"/>
</dbReference>
<dbReference type="SMART" id="SM00861">
    <property type="entry name" value="Transket_pyr"/>
    <property type="match status" value="1"/>
</dbReference>
<dbReference type="EC" id="2.2.1.1" evidence="5"/>
<dbReference type="Proteomes" id="UP000544222">
    <property type="component" value="Unassembled WGS sequence"/>
</dbReference>
<dbReference type="CDD" id="cd07033">
    <property type="entry name" value="TPP_PYR_DXS_TK_like"/>
    <property type="match status" value="1"/>
</dbReference>
<evidence type="ECO:0000256" key="3">
    <source>
        <dbReference type="ARBA" id="ARBA00023052"/>
    </source>
</evidence>
<dbReference type="GO" id="GO:0004802">
    <property type="term" value="F:transketolase activity"/>
    <property type="evidence" value="ECO:0007669"/>
    <property type="project" value="UniProtKB-EC"/>
</dbReference>
<evidence type="ECO:0000256" key="1">
    <source>
        <dbReference type="ARBA" id="ARBA00001964"/>
    </source>
</evidence>
<comment type="cofactor">
    <cofactor evidence="1">
        <name>thiamine diphosphate</name>
        <dbReference type="ChEBI" id="CHEBI:58937"/>
    </cofactor>
</comment>
<dbReference type="PANTHER" id="PTHR43825:SF5">
    <property type="entry name" value="HYPOTHETICAL TRANSKETOLASE FAMILY PROTEIN"/>
    <property type="match status" value="1"/>
</dbReference>
<comment type="caution">
    <text evidence="5">The sequence shown here is derived from an EMBL/GenBank/DDBJ whole genome shotgun (WGS) entry which is preliminary data.</text>
</comment>
<dbReference type="Pfam" id="PF02780">
    <property type="entry name" value="Transketolase_C"/>
    <property type="match status" value="1"/>
</dbReference>
<dbReference type="EMBL" id="JACHYB010000001">
    <property type="protein sequence ID" value="MBB3187208.1"/>
    <property type="molecule type" value="Genomic_DNA"/>
</dbReference>
<keyword evidence="3" id="KW-0786">Thiamine pyrophosphate</keyword>
<organism evidence="5 6">
    <name type="scientific">Microbacter margulisiae</name>
    <dbReference type="NCBI Taxonomy" id="1350067"/>
    <lineage>
        <taxon>Bacteria</taxon>
        <taxon>Pseudomonadati</taxon>
        <taxon>Bacteroidota</taxon>
        <taxon>Bacteroidia</taxon>
        <taxon>Bacteroidales</taxon>
        <taxon>Porphyromonadaceae</taxon>
        <taxon>Microbacter</taxon>
    </lineage>
</organism>
<proteinExistence type="inferred from homology"/>
<evidence type="ECO:0000313" key="5">
    <source>
        <dbReference type="EMBL" id="MBB3187208.1"/>
    </source>
</evidence>
<dbReference type="InterPro" id="IPR029061">
    <property type="entry name" value="THDP-binding"/>
</dbReference>
<dbReference type="FunFam" id="3.40.50.970:FF:000129">
    <property type="entry name" value="Transketolase"/>
    <property type="match status" value="1"/>
</dbReference>
<dbReference type="SUPFAM" id="SSF52518">
    <property type="entry name" value="Thiamin diphosphate-binding fold (THDP-binding)"/>
    <property type="match status" value="1"/>
</dbReference>
<keyword evidence="5" id="KW-0808">Transferase</keyword>
<dbReference type="InterPro" id="IPR005475">
    <property type="entry name" value="Transketolase-like_Pyr-bd"/>
</dbReference>
<protein>
    <submittedName>
        <fullName evidence="5">Transketolase</fullName>
        <ecNumber evidence="5">2.2.1.1</ecNumber>
    </submittedName>
</protein>
<dbReference type="Gene3D" id="3.40.50.970">
    <property type="match status" value="1"/>
</dbReference>
<evidence type="ECO:0000256" key="2">
    <source>
        <dbReference type="ARBA" id="ARBA00007131"/>
    </source>
</evidence>
<reference evidence="5 6" key="1">
    <citation type="submission" date="2020-08" db="EMBL/GenBank/DDBJ databases">
        <title>Genomic Encyclopedia of Type Strains, Phase IV (KMG-IV): sequencing the most valuable type-strain genomes for metagenomic binning, comparative biology and taxonomic classification.</title>
        <authorList>
            <person name="Goeker M."/>
        </authorList>
    </citation>
    <scope>NUCLEOTIDE SEQUENCE [LARGE SCALE GENOMIC DNA]</scope>
    <source>
        <strain evidence="5 6">DSM 27471</strain>
    </source>
</reference>
<gene>
    <name evidence="5" type="ORF">FHX64_001371</name>
</gene>
<evidence type="ECO:0000259" key="4">
    <source>
        <dbReference type="SMART" id="SM00861"/>
    </source>
</evidence>
<dbReference type="InterPro" id="IPR009014">
    <property type="entry name" value="Transketo_C/PFOR_II"/>
</dbReference>
<dbReference type="Pfam" id="PF02779">
    <property type="entry name" value="Transket_pyr"/>
    <property type="match status" value="1"/>
</dbReference>
<name>A0A7W5DR58_9PORP</name>
<dbReference type="SUPFAM" id="SSF52922">
    <property type="entry name" value="TK C-terminal domain-like"/>
    <property type="match status" value="1"/>
</dbReference>
<keyword evidence="6" id="KW-1185">Reference proteome</keyword>
<dbReference type="AlphaFoldDB" id="A0A7W5DR58"/>
<dbReference type="InterPro" id="IPR051157">
    <property type="entry name" value="PDH/Transketolase"/>
</dbReference>
<dbReference type="PANTHER" id="PTHR43825">
    <property type="entry name" value="PYRUVATE DEHYDROGENASE E1 COMPONENT"/>
    <property type="match status" value="1"/>
</dbReference>
<sequence>MRTAFINQLIEEATHNEKIFLLVGDLGFSVIEPFAERFPERYLNVGIAEQNMAGIAAGLAMEGYCVFIYSIGNFPTLRCMEQIRYDICYHNLNVKIVAVGGGYAYGPLGTSHHATEEIGMLRTIPNLVVCAPGDPFEAKAITTFCCNYQGPCYIRIGKAGEPLVHKGPIEHLQLGEILKIQEGENKVAVLSTGAMLKYVVDFVKDNNIKASVYSFPFAKPIDIEVLAAICKTHQKIITIEEHQKAAGFGSVVLESINDLIEAGSLSTFPFIKRIGIQDCFASVAGSQGYLRQQAGLELHIEDFKCINC</sequence>
<feature type="domain" description="Transketolase-like pyrimidine-binding" evidence="4">
    <location>
        <begin position="1"/>
        <end position="163"/>
    </location>
</feature>
<comment type="similarity">
    <text evidence="2">Belongs to the transketolase family.</text>
</comment>
<evidence type="ECO:0000313" key="6">
    <source>
        <dbReference type="Proteomes" id="UP000544222"/>
    </source>
</evidence>
<dbReference type="Gene3D" id="3.40.50.920">
    <property type="match status" value="1"/>
</dbReference>